<dbReference type="Proteomes" id="UP000305131">
    <property type="component" value="Unassembled WGS sequence"/>
</dbReference>
<keyword evidence="5 7" id="KW-1133">Transmembrane helix</keyword>
<dbReference type="NCBIfam" id="TIGR00203">
    <property type="entry name" value="cydB"/>
    <property type="match status" value="1"/>
</dbReference>
<dbReference type="PANTHER" id="PTHR43141:SF4">
    <property type="entry name" value="CYTOCHROME BD2 SUBUNIT II"/>
    <property type="match status" value="1"/>
</dbReference>
<dbReference type="GO" id="GO:0016682">
    <property type="term" value="F:oxidoreductase activity, acting on diphenols and related substances as donors, oxygen as acceptor"/>
    <property type="evidence" value="ECO:0007669"/>
    <property type="project" value="TreeGrafter"/>
</dbReference>
<dbReference type="PANTHER" id="PTHR43141">
    <property type="entry name" value="CYTOCHROME BD2 SUBUNIT II"/>
    <property type="match status" value="1"/>
</dbReference>
<dbReference type="InterPro" id="IPR003317">
    <property type="entry name" value="Cyt-d_oxidase_su2"/>
</dbReference>
<protein>
    <submittedName>
        <fullName evidence="8">Cytochrome d ubiquinol oxidase subunit II</fullName>
    </submittedName>
</protein>
<feature type="transmembrane region" description="Helical" evidence="7">
    <location>
        <begin position="6"/>
        <end position="37"/>
    </location>
</feature>
<feature type="transmembrane region" description="Helical" evidence="7">
    <location>
        <begin position="157"/>
        <end position="180"/>
    </location>
</feature>
<comment type="caution">
    <text evidence="8">The sequence shown here is derived from an EMBL/GenBank/DDBJ whole genome shotgun (WGS) entry which is preliminary data.</text>
</comment>
<dbReference type="OrthoDB" id="9776710at2"/>
<evidence type="ECO:0000256" key="5">
    <source>
        <dbReference type="ARBA" id="ARBA00022989"/>
    </source>
</evidence>
<dbReference type="Pfam" id="PF02322">
    <property type="entry name" value="Cyt_bd_oxida_II"/>
    <property type="match status" value="1"/>
</dbReference>
<organism evidence="8 9">
    <name type="scientific">Xanthobacter autotrophicus</name>
    <dbReference type="NCBI Taxonomy" id="280"/>
    <lineage>
        <taxon>Bacteria</taxon>
        <taxon>Pseudomonadati</taxon>
        <taxon>Pseudomonadota</taxon>
        <taxon>Alphaproteobacteria</taxon>
        <taxon>Hyphomicrobiales</taxon>
        <taxon>Xanthobacteraceae</taxon>
        <taxon>Xanthobacter</taxon>
    </lineage>
</organism>
<feature type="transmembrane region" description="Helical" evidence="7">
    <location>
        <begin position="58"/>
        <end position="76"/>
    </location>
</feature>
<comment type="similarity">
    <text evidence="2">Belongs to the cytochrome ubiquinol oxidase subunit 2 family.</text>
</comment>
<dbReference type="GO" id="GO:0009055">
    <property type="term" value="F:electron transfer activity"/>
    <property type="evidence" value="ECO:0007669"/>
    <property type="project" value="TreeGrafter"/>
</dbReference>
<sequence>MEWYLPVIWGVIIGVAVIMYVVLDGFDLGIGILFPFAKEERERDVMMNTVAPFWDGNETWLILGGGGLWVAFPKAYAVVMPALYLPVIIMLLALVFRGVAFEFRWVALSSRRWWNAAFAGGSLVAAFSQGVILGGLVQGITVENGAFAGGPLDWATPFAVLCGIGVVVGYSLLGSTWLLIKTEGMVAERARAHAIPLLFAVLALMAVVSVWTPIAFERIATRWFSQPNIFFLAPVPVITVLVALAVLHWLKSGREMLPFFGTVGLFVLGFLGLAISTFPYLVPPSLTVWQTAAAAPSQILMLFGVIFLLPVVLGYIVFVYWIFRGKVREGEGYH</sequence>
<name>A0A6C1KFS9_XANAU</name>
<gene>
    <name evidence="8" type="primary">cydB</name>
    <name evidence="8" type="ORF">FBQ73_10705</name>
</gene>
<accession>A0A6C1KFS9</accession>
<keyword evidence="6 7" id="KW-0472">Membrane</keyword>
<evidence type="ECO:0000256" key="1">
    <source>
        <dbReference type="ARBA" id="ARBA00004651"/>
    </source>
</evidence>
<dbReference type="RefSeq" id="WP_138399457.1">
    <property type="nucleotide sequence ID" value="NZ_JBAFVI010000002.1"/>
</dbReference>
<feature type="transmembrane region" description="Helical" evidence="7">
    <location>
        <begin position="257"/>
        <end position="279"/>
    </location>
</feature>
<reference evidence="8 9" key="1">
    <citation type="submission" date="2019-05" db="EMBL/GenBank/DDBJ databases">
        <authorList>
            <person name="Zhou X."/>
        </authorList>
    </citation>
    <scope>NUCLEOTIDE SEQUENCE [LARGE SCALE GENOMIC DNA]</scope>
    <source>
        <strain evidence="8 9">DSM 432</strain>
    </source>
</reference>
<evidence type="ECO:0000313" key="9">
    <source>
        <dbReference type="Proteomes" id="UP000305131"/>
    </source>
</evidence>
<dbReference type="PIRSF" id="PIRSF000267">
    <property type="entry name" value="Cyt_oxidse_sub2"/>
    <property type="match status" value="1"/>
</dbReference>
<dbReference type="GeneID" id="95773922"/>
<feature type="transmembrane region" description="Helical" evidence="7">
    <location>
        <begin position="113"/>
        <end position="137"/>
    </location>
</feature>
<dbReference type="GO" id="GO:0019646">
    <property type="term" value="P:aerobic electron transport chain"/>
    <property type="evidence" value="ECO:0007669"/>
    <property type="project" value="TreeGrafter"/>
</dbReference>
<keyword evidence="3" id="KW-1003">Cell membrane</keyword>
<evidence type="ECO:0000256" key="6">
    <source>
        <dbReference type="ARBA" id="ARBA00023136"/>
    </source>
</evidence>
<dbReference type="EMBL" id="VAUP01000022">
    <property type="protein sequence ID" value="TLX43102.1"/>
    <property type="molecule type" value="Genomic_DNA"/>
</dbReference>
<comment type="subcellular location">
    <subcellularLocation>
        <location evidence="1">Cell membrane</location>
        <topology evidence="1">Multi-pass membrane protein</topology>
    </subcellularLocation>
</comment>
<evidence type="ECO:0000256" key="7">
    <source>
        <dbReference type="SAM" id="Phobius"/>
    </source>
</evidence>
<feature type="transmembrane region" description="Helical" evidence="7">
    <location>
        <begin position="299"/>
        <end position="323"/>
    </location>
</feature>
<evidence type="ECO:0000256" key="3">
    <source>
        <dbReference type="ARBA" id="ARBA00022475"/>
    </source>
</evidence>
<evidence type="ECO:0000313" key="8">
    <source>
        <dbReference type="EMBL" id="TLX43102.1"/>
    </source>
</evidence>
<evidence type="ECO:0000256" key="2">
    <source>
        <dbReference type="ARBA" id="ARBA00007543"/>
    </source>
</evidence>
<feature type="transmembrane region" description="Helical" evidence="7">
    <location>
        <begin position="228"/>
        <end position="250"/>
    </location>
</feature>
<keyword evidence="4 7" id="KW-0812">Transmembrane</keyword>
<dbReference type="AlphaFoldDB" id="A0A6C1KFS9"/>
<feature type="transmembrane region" description="Helical" evidence="7">
    <location>
        <begin position="192"/>
        <end position="216"/>
    </location>
</feature>
<feature type="transmembrane region" description="Helical" evidence="7">
    <location>
        <begin position="82"/>
        <end position="101"/>
    </location>
</feature>
<evidence type="ECO:0000256" key="4">
    <source>
        <dbReference type="ARBA" id="ARBA00022692"/>
    </source>
</evidence>
<dbReference type="GO" id="GO:0070069">
    <property type="term" value="C:cytochrome complex"/>
    <property type="evidence" value="ECO:0007669"/>
    <property type="project" value="TreeGrafter"/>
</dbReference>
<proteinExistence type="inferred from homology"/>
<dbReference type="GO" id="GO:0005886">
    <property type="term" value="C:plasma membrane"/>
    <property type="evidence" value="ECO:0007669"/>
    <property type="project" value="UniProtKB-SubCell"/>
</dbReference>